<keyword evidence="3" id="KW-0378">Hydrolase</keyword>
<evidence type="ECO:0000256" key="1">
    <source>
        <dbReference type="ARBA" id="ARBA00022670"/>
    </source>
</evidence>
<keyword evidence="2" id="KW-0479">Metal-binding</keyword>
<feature type="domain" description="Peptidase M10 metallopeptidase" evidence="5">
    <location>
        <begin position="166"/>
        <end position="242"/>
    </location>
</feature>
<dbReference type="Gene3D" id="3.40.390.10">
    <property type="entry name" value="Collagenase (Catalytic Domain)"/>
    <property type="match status" value="1"/>
</dbReference>
<dbReference type="InterPro" id="IPR024079">
    <property type="entry name" value="MetalloPept_cat_dom_sf"/>
</dbReference>
<sequence length="242" mass="26251">MAKDEKDNKLFTPPEIDGTYDVPGRPDVKVRVFVHKARGQGGKPVPSPTTAPVLKCDLADPDSEAEAGVTGWHLLSNWTYNLNPASVPSTVGGGKLSQIAADSFSVWTGAIGGKVNLTRGADTNAARSKLDGQNIIAWGRTSRSALGVTYIWYYTSTKEVADVDTIMNKSYPWSWSGSSTCAYPNSYDAQNILTHELGHWMGMDDMYTDNYINNTMYGYGSVEEAKKDTLTNGDKAGVSSIY</sequence>
<dbReference type="GO" id="GO:0004222">
    <property type="term" value="F:metalloendopeptidase activity"/>
    <property type="evidence" value="ECO:0007669"/>
    <property type="project" value="InterPro"/>
</dbReference>
<keyword evidence="1" id="KW-0645">Protease</keyword>
<comment type="caution">
    <text evidence="6">The sequence shown here is derived from an EMBL/GenBank/DDBJ whole genome shotgun (WGS) entry which is preliminary data.</text>
</comment>
<evidence type="ECO:0000256" key="2">
    <source>
        <dbReference type="ARBA" id="ARBA00022723"/>
    </source>
</evidence>
<evidence type="ECO:0000313" key="7">
    <source>
        <dbReference type="Proteomes" id="UP000177354"/>
    </source>
</evidence>
<dbReference type="GO" id="GO:0008270">
    <property type="term" value="F:zinc ion binding"/>
    <property type="evidence" value="ECO:0007669"/>
    <property type="project" value="InterPro"/>
</dbReference>
<dbReference type="Pfam" id="PF00413">
    <property type="entry name" value="Peptidase_M10"/>
    <property type="match status" value="1"/>
</dbReference>
<accession>A0A1F5Z025</accession>
<dbReference type="SUPFAM" id="SSF55486">
    <property type="entry name" value="Metalloproteases ('zincins'), catalytic domain"/>
    <property type="match status" value="1"/>
</dbReference>
<name>A0A1F5Z025_9BACT</name>
<keyword evidence="4" id="KW-0862">Zinc</keyword>
<dbReference type="GO" id="GO:0031012">
    <property type="term" value="C:extracellular matrix"/>
    <property type="evidence" value="ECO:0007669"/>
    <property type="project" value="InterPro"/>
</dbReference>
<dbReference type="GO" id="GO:0006508">
    <property type="term" value="P:proteolysis"/>
    <property type="evidence" value="ECO:0007669"/>
    <property type="project" value="UniProtKB-KW"/>
</dbReference>
<dbReference type="EMBL" id="MFJF01000024">
    <property type="protein sequence ID" value="OGG05809.1"/>
    <property type="molecule type" value="Genomic_DNA"/>
</dbReference>
<gene>
    <name evidence="6" type="ORF">A2777_00320</name>
</gene>
<organism evidence="6 7">
    <name type="scientific">Candidatus Gottesmanbacteria bacterium RIFCSPHIGHO2_01_FULL_40_15</name>
    <dbReference type="NCBI Taxonomy" id="1798376"/>
    <lineage>
        <taxon>Bacteria</taxon>
        <taxon>Candidatus Gottesmaniibacteriota</taxon>
    </lineage>
</organism>
<reference evidence="6 7" key="1">
    <citation type="journal article" date="2016" name="Nat. Commun.">
        <title>Thousands of microbial genomes shed light on interconnected biogeochemical processes in an aquifer system.</title>
        <authorList>
            <person name="Anantharaman K."/>
            <person name="Brown C.T."/>
            <person name="Hug L.A."/>
            <person name="Sharon I."/>
            <person name="Castelle C.J."/>
            <person name="Probst A.J."/>
            <person name="Thomas B.C."/>
            <person name="Singh A."/>
            <person name="Wilkins M.J."/>
            <person name="Karaoz U."/>
            <person name="Brodie E.L."/>
            <person name="Williams K.H."/>
            <person name="Hubbard S.S."/>
            <person name="Banfield J.F."/>
        </authorList>
    </citation>
    <scope>NUCLEOTIDE SEQUENCE [LARGE SCALE GENOMIC DNA]</scope>
</reference>
<dbReference type="Proteomes" id="UP000177354">
    <property type="component" value="Unassembled WGS sequence"/>
</dbReference>
<dbReference type="InterPro" id="IPR001818">
    <property type="entry name" value="Pept_M10_metallopeptidase"/>
</dbReference>
<protein>
    <recommendedName>
        <fullName evidence="5">Peptidase M10 metallopeptidase domain-containing protein</fullName>
    </recommendedName>
</protein>
<evidence type="ECO:0000259" key="5">
    <source>
        <dbReference type="Pfam" id="PF00413"/>
    </source>
</evidence>
<evidence type="ECO:0000313" key="6">
    <source>
        <dbReference type="EMBL" id="OGG05809.1"/>
    </source>
</evidence>
<dbReference type="AlphaFoldDB" id="A0A1F5Z025"/>
<evidence type="ECO:0000256" key="3">
    <source>
        <dbReference type="ARBA" id="ARBA00022801"/>
    </source>
</evidence>
<evidence type="ECO:0000256" key="4">
    <source>
        <dbReference type="ARBA" id="ARBA00022833"/>
    </source>
</evidence>
<proteinExistence type="predicted"/>